<dbReference type="InterPro" id="IPR036038">
    <property type="entry name" value="Aminotransferase-like"/>
</dbReference>
<dbReference type="NCBIfam" id="TIGR01121">
    <property type="entry name" value="D_amino_aminoT"/>
    <property type="match status" value="1"/>
</dbReference>
<organism evidence="13 14">
    <name type="scientific">Cohnella zeiphila</name>
    <dbReference type="NCBI Taxonomy" id="2761120"/>
    <lineage>
        <taxon>Bacteria</taxon>
        <taxon>Bacillati</taxon>
        <taxon>Bacillota</taxon>
        <taxon>Bacilli</taxon>
        <taxon>Bacillales</taxon>
        <taxon>Paenibacillaceae</taxon>
        <taxon>Cohnella</taxon>
    </lineage>
</organism>
<dbReference type="CDD" id="cd01558">
    <property type="entry name" value="D-AAT_like"/>
    <property type="match status" value="1"/>
</dbReference>
<name>A0A7X0SIZ6_9BACL</name>
<evidence type="ECO:0000256" key="8">
    <source>
        <dbReference type="ARBA" id="ARBA00022898"/>
    </source>
</evidence>
<keyword evidence="6 13" id="KW-0032">Aminotransferase</keyword>
<comment type="cofactor">
    <cofactor evidence="1">
        <name>pyridoxal 5'-phosphate</name>
        <dbReference type="ChEBI" id="CHEBI:597326"/>
    </cofactor>
</comment>
<dbReference type="EMBL" id="JACJVO010000002">
    <property type="protein sequence ID" value="MBB6729570.1"/>
    <property type="molecule type" value="Genomic_DNA"/>
</dbReference>
<reference evidence="13 14" key="1">
    <citation type="submission" date="2020-08" db="EMBL/GenBank/DDBJ databases">
        <title>Cohnella phylogeny.</title>
        <authorList>
            <person name="Dunlap C."/>
        </authorList>
    </citation>
    <scope>NUCLEOTIDE SEQUENCE [LARGE SCALE GENOMIC DNA]</scope>
    <source>
        <strain evidence="13 14">CBP 2801</strain>
    </source>
</reference>
<evidence type="ECO:0000256" key="11">
    <source>
        <dbReference type="ARBA" id="ARBA00033391"/>
    </source>
</evidence>
<dbReference type="GO" id="GO:0046394">
    <property type="term" value="P:carboxylic acid biosynthetic process"/>
    <property type="evidence" value="ECO:0007669"/>
    <property type="project" value="UniProtKB-ARBA"/>
</dbReference>
<evidence type="ECO:0000313" key="14">
    <source>
        <dbReference type="Proteomes" id="UP000564644"/>
    </source>
</evidence>
<evidence type="ECO:0000256" key="12">
    <source>
        <dbReference type="ARBA" id="ARBA00047911"/>
    </source>
</evidence>
<dbReference type="Pfam" id="PF01063">
    <property type="entry name" value="Aminotran_4"/>
    <property type="match status" value="1"/>
</dbReference>
<evidence type="ECO:0000256" key="5">
    <source>
        <dbReference type="ARBA" id="ARBA00021779"/>
    </source>
</evidence>
<evidence type="ECO:0000256" key="2">
    <source>
        <dbReference type="ARBA" id="ARBA00009320"/>
    </source>
</evidence>
<comment type="subunit">
    <text evidence="3">Homodimer.</text>
</comment>
<dbReference type="GO" id="GO:0008652">
    <property type="term" value="P:amino acid biosynthetic process"/>
    <property type="evidence" value="ECO:0007669"/>
    <property type="project" value="UniProtKB-ARBA"/>
</dbReference>
<sequence length="279" mass="30777">MSNVYWYGNRYVSQEEVLISPEDRGYYFGDGAYEVFRFYSGRLYETDAHLKRLWHTAAGLRLTLPFTEAELTSRLEELVRRSGAADGNVYLQITRGAAPRAHPFPKGAEPVVMAYASSVDRPLAAMETGIRAVAVEDIRWLRCDYKTLNLLPNVMAKQEALDRGADEAVLHRDGTVTECSASNLMIVKDGTVRTHPANRFILHGVTRAVVLRLARAAEIPVLEQPFTLDELASADEIFITGTTVEVTPVVALNGQAVGSGKPGPVTRRLQQQFAATLPS</sequence>
<evidence type="ECO:0000256" key="10">
    <source>
        <dbReference type="ARBA" id="ARBA00033316"/>
    </source>
</evidence>
<dbReference type="GO" id="GO:0046416">
    <property type="term" value="P:D-amino acid metabolic process"/>
    <property type="evidence" value="ECO:0007669"/>
    <property type="project" value="InterPro"/>
</dbReference>
<evidence type="ECO:0000256" key="7">
    <source>
        <dbReference type="ARBA" id="ARBA00022679"/>
    </source>
</evidence>
<keyword evidence="14" id="KW-1185">Reference proteome</keyword>
<dbReference type="Gene3D" id="3.30.470.10">
    <property type="match status" value="1"/>
</dbReference>
<dbReference type="InterPro" id="IPR001544">
    <property type="entry name" value="Aminotrans_IV"/>
</dbReference>
<proteinExistence type="inferred from homology"/>
<dbReference type="SUPFAM" id="SSF56752">
    <property type="entry name" value="D-aminoacid aminotransferase-like PLP-dependent enzymes"/>
    <property type="match status" value="1"/>
</dbReference>
<evidence type="ECO:0000256" key="1">
    <source>
        <dbReference type="ARBA" id="ARBA00001933"/>
    </source>
</evidence>
<dbReference type="GO" id="GO:0005829">
    <property type="term" value="C:cytosol"/>
    <property type="evidence" value="ECO:0007669"/>
    <property type="project" value="TreeGrafter"/>
</dbReference>
<dbReference type="PANTHER" id="PTHR42743">
    <property type="entry name" value="AMINO-ACID AMINOTRANSFERASE"/>
    <property type="match status" value="1"/>
</dbReference>
<dbReference type="GO" id="GO:0030170">
    <property type="term" value="F:pyridoxal phosphate binding"/>
    <property type="evidence" value="ECO:0007669"/>
    <property type="project" value="InterPro"/>
</dbReference>
<evidence type="ECO:0000256" key="3">
    <source>
        <dbReference type="ARBA" id="ARBA00011738"/>
    </source>
</evidence>
<protein>
    <recommendedName>
        <fullName evidence="5">D-alanine aminotransferase</fullName>
        <ecNumber evidence="4">2.6.1.21</ecNumber>
    </recommendedName>
    <alternativeName>
        <fullName evidence="11">D-amino acid aminotransferase</fullName>
    </alternativeName>
    <alternativeName>
        <fullName evidence="9">D-amino acid transaminase</fullName>
    </alternativeName>
    <alternativeName>
        <fullName evidence="10">D-aspartate aminotransferase</fullName>
    </alternativeName>
</protein>
<comment type="caution">
    <text evidence="13">The sequence shown here is derived from an EMBL/GenBank/DDBJ whole genome shotgun (WGS) entry which is preliminary data.</text>
</comment>
<dbReference type="AlphaFoldDB" id="A0A7X0SIZ6"/>
<dbReference type="FunFam" id="3.20.10.10:FF:000002">
    <property type="entry name" value="D-alanine aminotransferase"/>
    <property type="match status" value="1"/>
</dbReference>
<gene>
    <name evidence="13" type="primary">dat</name>
    <name evidence="13" type="ORF">H7C18_01500</name>
</gene>
<dbReference type="RefSeq" id="WP_185127246.1">
    <property type="nucleotide sequence ID" value="NZ_JACJVO010000002.1"/>
</dbReference>
<dbReference type="InterPro" id="IPR050571">
    <property type="entry name" value="Class-IV_PLP-Dep_Aminotrnsfr"/>
</dbReference>
<dbReference type="Proteomes" id="UP000564644">
    <property type="component" value="Unassembled WGS sequence"/>
</dbReference>
<dbReference type="InterPro" id="IPR043132">
    <property type="entry name" value="BCAT-like_C"/>
</dbReference>
<evidence type="ECO:0000256" key="9">
    <source>
        <dbReference type="ARBA" id="ARBA00030138"/>
    </source>
</evidence>
<evidence type="ECO:0000256" key="4">
    <source>
        <dbReference type="ARBA" id="ARBA00012874"/>
    </source>
</evidence>
<comment type="similarity">
    <text evidence="2">Belongs to the class-IV pyridoxal-phosphate-dependent aminotransferase family.</text>
</comment>
<dbReference type="InterPro" id="IPR005784">
    <property type="entry name" value="D_amino_transT"/>
</dbReference>
<dbReference type="InterPro" id="IPR043131">
    <property type="entry name" value="BCAT-like_N"/>
</dbReference>
<accession>A0A7X0SIZ6</accession>
<comment type="catalytic activity">
    <reaction evidence="12">
        <text>D-alanine + 2-oxoglutarate = D-glutamate + pyruvate</text>
        <dbReference type="Rhea" id="RHEA:15869"/>
        <dbReference type="ChEBI" id="CHEBI:15361"/>
        <dbReference type="ChEBI" id="CHEBI:16810"/>
        <dbReference type="ChEBI" id="CHEBI:29986"/>
        <dbReference type="ChEBI" id="CHEBI:57416"/>
        <dbReference type="EC" id="2.6.1.21"/>
    </reaction>
</comment>
<evidence type="ECO:0000256" key="6">
    <source>
        <dbReference type="ARBA" id="ARBA00022576"/>
    </source>
</evidence>
<keyword evidence="7 13" id="KW-0808">Transferase</keyword>
<dbReference type="PANTHER" id="PTHR42743:SF10">
    <property type="entry name" value="D-ALANINE AMINOTRANSFERASE"/>
    <property type="match status" value="1"/>
</dbReference>
<evidence type="ECO:0000313" key="13">
    <source>
        <dbReference type="EMBL" id="MBB6729570.1"/>
    </source>
</evidence>
<keyword evidence="8" id="KW-0663">Pyridoxal phosphate</keyword>
<dbReference type="EC" id="2.6.1.21" evidence="4"/>
<dbReference type="Gene3D" id="3.20.10.10">
    <property type="entry name" value="D-amino Acid Aminotransferase, subunit A, domain 2"/>
    <property type="match status" value="1"/>
</dbReference>
<dbReference type="GO" id="GO:0047810">
    <property type="term" value="F:D-alanine-2-oxoglutarate aminotransferase activity"/>
    <property type="evidence" value="ECO:0007669"/>
    <property type="project" value="UniProtKB-EC"/>
</dbReference>